<dbReference type="CDD" id="cd01283">
    <property type="entry name" value="cytidine_deaminase"/>
    <property type="match status" value="1"/>
</dbReference>
<dbReference type="NCBIfam" id="NF004064">
    <property type="entry name" value="PRK05578.1"/>
    <property type="match status" value="1"/>
</dbReference>
<feature type="non-terminal residue" evidence="3">
    <location>
        <position position="138"/>
    </location>
</feature>
<accession>J7K6P3</accession>
<dbReference type="GO" id="GO:0006508">
    <property type="term" value="P:proteolysis"/>
    <property type="evidence" value="ECO:0007669"/>
    <property type="project" value="UniProtKB-KW"/>
</dbReference>
<reference evidence="3" key="1">
    <citation type="submission" date="2012-07" db="EMBL/GenBank/DDBJ databases">
        <title>Biochemical and molecular characterization of alkaline protease from haloalkaliphilic bacterium Ve2-20-91.</title>
        <authorList>
            <person name="Raval V.H."/>
            <person name="Rawal C.M."/>
            <person name="Singh S.P."/>
        </authorList>
    </citation>
    <scope>NUCLEOTIDE SEQUENCE</scope>
    <source>
        <strain evidence="3">Ve2-20-91</strain>
    </source>
</reference>
<keyword evidence="3" id="KW-0378">Hydrolase</keyword>
<dbReference type="GO" id="GO:0005829">
    <property type="term" value="C:cytosol"/>
    <property type="evidence" value="ECO:0007669"/>
    <property type="project" value="TreeGrafter"/>
</dbReference>
<dbReference type="GO" id="GO:0072527">
    <property type="term" value="P:pyrimidine-containing compound metabolic process"/>
    <property type="evidence" value="ECO:0007669"/>
    <property type="project" value="UniProtKB-ARBA"/>
</dbReference>
<dbReference type="InterPro" id="IPR050202">
    <property type="entry name" value="Cyt/Deoxycyt_deaminase"/>
</dbReference>
<name>J7K6P3_UNCXX</name>
<dbReference type="InterPro" id="IPR002125">
    <property type="entry name" value="CMP_dCMP_dom"/>
</dbReference>
<dbReference type="SUPFAM" id="SSF53927">
    <property type="entry name" value="Cytidine deaminase-like"/>
    <property type="match status" value="1"/>
</dbReference>
<dbReference type="Pfam" id="PF00383">
    <property type="entry name" value="dCMP_cyt_deam_1"/>
    <property type="match status" value="1"/>
</dbReference>
<sequence length="138" mass="15787">MSEEKDIWIYIRPFDMFLIYCWIPWKEINKERCESVRRNIHMKEKLLEEAIQIRARAYVPYSEFPVGAALLTSSGNIYTGCNIENAAYPSTCCAERVAIFKAISDGETEFTEMAVAADTKRPVPPCWTCNTISRPAGH</sequence>
<evidence type="ECO:0000256" key="1">
    <source>
        <dbReference type="ARBA" id="ARBA00006576"/>
    </source>
</evidence>
<organism evidence="3">
    <name type="scientific">haloalkaliphilic bacterium Ve2-20-91</name>
    <dbReference type="NCBI Taxonomy" id="762293"/>
    <lineage>
        <taxon>Bacteria</taxon>
    </lineage>
</organism>
<dbReference type="Gene3D" id="3.40.140.10">
    <property type="entry name" value="Cytidine Deaminase, domain 2"/>
    <property type="match status" value="1"/>
</dbReference>
<dbReference type="EMBL" id="JX296114">
    <property type="protein sequence ID" value="AFQ93718.1"/>
    <property type="molecule type" value="Genomic_DNA"/>
</dbReference>
<dbReference type="InterPro" id="IPR016193">
    <property type="entry name" value="Cytidine_deaminase-like"/>
</dbReference>
<comment type="similarity">
    <text evidence="1">Belongs to the cytidine and deoxycytidylate deaminase family.</text>
</comment>
<feature type="domain" description="CMP/dCMP-type deaminase" evidence="2">
    <location>
        <begin position="41"/>
        <end position="138"/>
    </location>
</feature>
<dbReference type="PROSITE" id="PS51747">
    <property type="entry name" value="CYT_DCMP_DEAMINASES_2"/>
    <property type="match status" value="1"/>
</dbReference>
<dbReference type="AlphaFoldDB" id="J7K6P3"/>
<dbReference type="PANTHER" id="PTHR11644">
    <property type="entry name" value="CYTIDINE DEAMINASE"/>
    <property type="match status" value="1"/>
</dbReference>
<dbReference type="GO" id="GO:0004126">
    <property type="term" value="F:cytidine deaminase activity"/>
    <property type="evidence" value="ECO:0007669"/>
    <property type="project" value="UniProtKB-ARBA"/>
</dbReference>
<evidence type="ECO:0000259" key="2">
    <source>
        <dbReference type="PROSITE" id="PS51747"/>
    </source>
</evidence>
<keyword evidence="3" id="KW-0645">Protease</keyword>
<dbReference type="GO" id="GO:0008233">
    <property type="term" value="F:peptidase activity"/>
    <property type="evidence" value="ECO:0007669"/>
    <property type="project" value="UniProtKB-KW"/>
</dbReference>
<dbReference type="GO" id="GO:0055086">
    <property type="term" value="P:nucleobase-containing small molecule metabolic process"/>
    <property type="evidence" value="ECO:0007669"/>
    <property type="project" value="UniProtKB-ARBA"/>
</dbReference>
<proteinExistence type="inferred from homology"/>
<dbReference type="GO" id="GO:0008270">
    <property type="term" value="F:zinc ion binding"/>
    <property type="evidence" value="ECO:0007669"/>
    <property type="project" value="TreeGrafter"/>
</dbReference>
<dbReference type="PANTHER" id="PTHR11644:SF2">
    <property type="entry name" value="CYTIDINE DEAMINASE"/>
    <property type="match status" value="1"/>
</dbReference>
<protein>
    <submittedName>
        <fullName evidence="3">Putative alkaline protease</fullName>
    </submittedName>
</protein>
<evidence type="ECO:0000313" key="3">
    <source>
        <dbReference type="EMBL" id="AFQ93718.1"/>
    </source>
</evidence>